<keyword evidence="3" id="KW-1185">Reference proteome</keyword>
<evidence type="ECO:0000313" key="2">
    <source>
        <dbReference type="EMBL" id="MCD5310753.1"/>
    </source>
</evidence>
<proteinExistence type="predicted"/>
<evidence type="ECO:0000313" key="3">
    <source>
        <dbReference type="Proteomes" id="UP001138997"/>
    </source>
</evidence>
<sequence>MRHLTRQFAIGALQRGRGIEQFLGPASVRGAAGIRWVQITPRSSRYRISLHTVEDPDDDRCGDLTQLVSLDPADEEYVGEGLEVGVADDAAQALSLAEDRTAAVPGRWVNASMAGDEYVDHVRARRSPHASATAGPSPSPDEPTVDITRIRTVFGQIADLLEREAGPGQSVTLPYDLFWSVPADARYTVTEEPGELTIGSLSDALANLDIMAEDPDATIKHALIWLSDVLRALGDA</sequence>
<dbReference type="Proteomes" id="UP001138997">
    <property type="component" value="Unassembled WGS sequence"/>
</dbReference>
<organism evidence="2 3">
    <name type="scientific">Kineosporia babensis</name>
    <dbReference type="NCBI Taxonomy" id="499548"/>
    <lineage>
        <taxon>Bacteria</taxon>
        <taxon>Bacillati</taxon>
        <taxon>Actinomycetota</taxon>
        <taxon>Actinomycetes</taxon>
        <taxon>Kineosporiales</taxon>
        <taxon>Kineosporiaceae</taxon>
        <taxon>Kineosporia</taxon>
    </lineage>
</organism>
<protein>
    <submittedName>
        <fullName evidence="2">Uncharacterized protein</fullName>
    </submittedName>
</protein>
<name>A0A9X1SY70_9ACTN</name>
<dbReference type="RefSeq" id="WP_231439913.1">
    <property type="nucleotide sequence ID" value="NZ_JAJOMB010000003.1"/>
</dbReference>
<gene>
    <name evidence="2" type="ORF">LR394_07600</name>
</gene>
<dbReference type="AlphaFoldDB" id="A0A9X1SY70"/>
<accession>A0A9X1SY70</accession>
<dbReference type="EMBL" id="JAJOMB010000003">
    <property type="protein sequence ID" value="MCD5310753.1"/>
    <property type="molecule type" value="Genomic_DNA"/>
</dbReference>
<evidence type="ECO:0000256" key="1">
    <source>
        <dbReference type="SAM" id="MobiDB-lite"/>
    </source>
</evidence>
<feature type="region of interest" description="Disordered" evidence="1">
    <location>
        <begin position="124"/>
        <end position="144"/>
    </location>
</feature>
<reference evidence="2" key="1">
    <citation type="submission" date="2021-11" db="EMBL/GenBank/DDBJ databases">
        <title>Streptomyces corallinus and Kineosporia corallina sp. nov., two new coral-derived marine actinobacteria.</title>
        <authorList>
            <person name="Buangrab K."/>
            <person name="Sutthacheep M."/>
            <person name="Yeemin T."/>
            <person name="Harunari E."/>
            <person name="Igarashi Y."/>
            <person name="Sripreechasak P."/>
            <person name="Kanchanasin P."/>
            <person name="Tanasupawat S."/>
            <person name="Phongsopitanun W."/>
        </authorList>
    </citation>
    <scope>NUCLEOTIDE SEQUENCE</scope>
    <source>
        <strain evidence="2">JCM 31032</strain>
    </source>
</reference>
<comment type="caution">
    <text evidence="2">The sequence shown here is derived from an EMBL/GenBank/DDBJ whole genome shotgun (WGS) entry which is preliminary data.</text>
</comment>